<dbReference type="GO" id="GO:0016020">
    <property type="term" value="C:membrane"/>
    <property type="evidence" value="ECO:0007669"/>
    <property type="project" value="UniProtKB-SubCell"/>
</dbReference>
<dbReference type="Proteomes" id="UP000694408">
    <property type="component" value="Unplaced"/>
</dbReference>
<feature type="transmembrane region" description="Helical" evidence="13">
    <location>
        <begin position="116"/>
        <end position="139"/>
    </location>
</feature>
<dbReference type="Pfam" id="PF23022">
    <property type="entry name" value="6TM_1st_PGAP2IP"/>
    <property type="match status" value="1"/>
</dbReference>
<comment type="subunit">
    <text evidence="9">Interacts with PGAP2/FRAG1.</text>
</comment>
<dbReference type="InterPro" id="IPR057315">
    <property type="entry name" value="Exo_endo_phos_PGAP2IP_C"/>
</dbReference>
<evidence type="ECO:0000259" key="15">
    <source>
        <dbReference type="Pfam" id="PF23022"/>
    </source>
</evidence>
<dbReference type="InterPro" id="IPR036691">
    <property type="entry name" value="Endo/exonu/phosph_ase_sf"/>
</dbReference>
<evidence type="ECO:0000256" key="2">
    <source>
        <dbReference type="ARBA" id="ARBA00022502"/>
    </source>
</evidence>
<dbReference type="GO" id="GO:0006506">
    <property type="term" value="P:GPI anchor biosynthetic process"/>
    <property type="evidence" value="ECO:0007669"/>
    <property type="project" value="UniProtKB-KW"/>
</dbReference>
<feature type="transmembrane region" description="Helical" evidence="13">
    <location>
        <begin position="469"/>
        <end position="487"/>
    </location>
</feature>
<dbReference type="Gene3D" id="3.60.10.10">
    <property type="entry name" value="Endonuclease/exonuclease/phosphatase"/>
    <property type="match status" value="1"/>
</dbReference>
<name>A0A8C5NM77_JUNHY</name>
<feature type="transmembrane region" description="Helical" evidence="13">
    <location>
        <begin position="171"/>
        <end position="191"/>
    </location>
</feature>
<evidence type="ECO:0000256" key="12">
    <source>
        <dbReference type="SAM" id="MobiDB-lite"/>
    </source>
</evidence>
<proteinExistence type="inferred from homology"/>
<feature type="transmembrane region" description="Helical" evidence="13">
    <location>
        <begin position="91"/>
        <end position="110"/>
    </location>
</feature>
<dbReference type="Pfam" id="PF23226">
    <property type="entry name" value="Exo_endo_phos_PGAP2IP"/>
    <property type="match status" value="1"/>
</dbReference>
<evidence type="ECO:0000256" key="13">
    <source>
        <dbReference type="SAM" id="Phobius"/>
    </source>
</evidence>
<feature type="transmembrane region" description="Helical" evidence="13">
    <location>
        <begin position="428"/>
        <end position="444"/>
    </location>
</feature>
<dbReference type="FunFam" id="3.60.10.10:FF:000021">
    <property type="entry name" value="PGAP2-interacting protein isoform A"/>
    <property type="match status" value="1"/>
</dbReference>
<evidence type="ECO:0000256" key="4">
    <source>
        <dbReference type="ARBA" id="ARBA00022989"/>
    </source>
</evidence>
<accession>A0A8C5NM77</accession>
<protein>
    <recommendedName>
        <fullName evidence="10">PGAP2-interacting protein</fullName>
    </recommendedName>
    <alternativeName>
        <fullName evidence="11">Cell wall biogenesis protein 43 C-terminal homolog</fullName>
    </alternativeName>
</protein>
<evidence type="ECO:0000256" key="10">
    <source>
        <dbReference type="ARBA" id="ARBA00070285"/>
    </source>
</evidence>
<comment type="function">
    <text evidence="7">Involved in lipid remodeling during GPI-anchor maturation.</text>
</comment>
<reference evidence="17" key="1">
    <citation type="submission" date="2025-08" db="UniProtKB">
        <authorList>
            <consortium name="Ensembl"/>
        </authorList>
    </citation>
    <scope>IDENTIFICATION</scope>
</reference>
<feature type="compositionally biased region" description="Low complexity" evidence="12">
    <location>
        <begin position="49"/>
        <end position="58"/>
    </location>
</feature>
<evidence type="ECO:0000313" key="17">
    <source>
        <dbReference type="Ensembl" id="ENSJHYP00000009114.1"/>
    </source>
</evidence>
<feature type="domain" description="PGAP2IP C-terminal nuclease-like" evidence="16">
    <location>
        <begin position="503"/>
        <end position="734"/>
    </location>
</feature>
<feature type="transmembrane region" description="Helical" evidence="13">
    <location>
        <begin position="146"/>
        <end position="165"/>
    </location>
</feature>
<evidence type="ECO:0000256" key="3">
    <source>
        <dbReference type="ARBA" id="ARBA00022692"/>
    </source>
</evidence>
<evidence type="ECO:0000256" key="5">
    <source>
        <dbReference type="ARBA" id="ARBA00023136"/>
    </source>
</evidence>
<comment type="subcellular location">
    <subcellularLocation>
        <location evidence="1">Membrane</location>
        <topology evidence="1">Multi-pass membrane protein</topology>
    </subcellularLocation>
</comment>
<feature type="domain" description="PGAP2IP first transmembrane" evidence="15">
    <location>
        <begin position="94"/>
        <end position="241"/>
    </location>
</feature>
<evidence type="ECO:0000256" key="8">
    <source>
        <dbReference type="ARBA" id="ARBA00060979"/>
    </source>
</evidence>
<dbReference type="InterPro" id="IPR053911">
    <property type="entry name" value="PGAP2IP_TM_2nd"/>
</dbReference>
<evidence type="ECO:0000259" key="16">
    <source>
        <dbReference type="Pfam" id="PF23226"/>
    </source>
</evidence>
<evidence type="ECO:0000259" key="14">
    <source>
        <dbReference type="Pfam" id="PF23021"/>
    </source>
</evidence>
<evidence type="ECO:0000256" key="11">
    <source>
        <dbReference type="ARBA" id="ARBA00083370"/>
    </source>
</evidence>
<feature type="region of interest" description="Disordered" evidence="12">
    <location>
        <begin position="1"/>
        <end position="74"/>
    </location>
</feature>
<evidence type="ECO:0000256" key="6">
    <source>
        <dbReference type="ARBA" id="ARBA00023180"/>
    </source>
</evidence>
<feature type="transmembrane region" description="Helical" evidence="13">
    <location>
        <begin position="397"/>
        <end position="416"/>
    </location>
</feature>
<keyword evidence="2" id="KW-0337">GPI-anchor biosynthesis</keyword>
<keyword evidence="18" id="KW-1185">Reference proteome</keyword>
<reference evidence="17" key="2">
    <citation type="submission" date="2025-09" db="UniProtKB">
        <authorList>
            <consortium name="Ensembl"/>
        </authorList>
    </citation>
    <scope>IDENTIFICATION</scope>
</reference>
<dbReference type="InterPro" id="IPR053912">
    <property type="entry name" value="PGAP2IP_TM_1nd"/>
</dbReference>
<sequence length="779" mass="86455">MLMCAAGTRAAGRSVPAVQRGGLRRSRRARSGRAGCPPPPGTRLREAGRAAAPRPAGHSGRGSRERDAAPAEPGSAGAMFPLWKAVLSESVLGYISWSLYHALPPMIYYFPLQTLALTGIEVFAVAFFSPIFLTIGPFWRLANNEYVLAFLRLTMVGSLASYHAPNASIRLLILAAGVSSSLLVQTVTWWSGNSLQRFIRIWGFMLGKIMLLVLRIWYTSLNPVWSSQVANTVILTIGFIAAVEQIHAGRDKRKQETNKTGNVIRETASHPHWFLSGIAFGSLMFLTLWIFGEVSLISRWAVSGHPHTGPDPNPYGGTVLLGLAHGLMLSFWSWSSIISFALFLIGLASSAGLLYLHTWSAAVAGNILGVFTMCVWPQLAGRFVSCPHPGKAMSTAMFAYVLELFFCVWCTAYKFVPGGVYIRESSHLLLGFIMLCIGIEFLTGPKKDLSSVFEVKSNQKPFFKRSKNYIKLLLWLLVGVGLLGLGLRYKTYQKKLGQGVPKRDFSAMIWPFRFGYDNEGWSNLEGSANLLNQTGADFITIIESDASKPFIGNHDPTMWLGERLGFYTDFGPSTRDHTWGIMALSRYPIVKSTHHLLPSPEGEIAPAISLTVNFTGKLVDFVVAHFGNEEEDLDRKLQAIAVSNLLKTSSNQVVFLGYITSAPGSRDYSELIKNGNVQDIDSTDRDRWCSYIMYRGVIRLGYARISHAGLSDSEVQMAKFRIPDHVDSYVDNDRIVTDPSQVPEDIHFNPRFGSYKDGHNYVPIHHFHMSTPKYFKRTN</sequence>
<dbReference type="SUPFAM" id="SSF56219">
    <property type="entry name" value="DNase I-like"/>
    <property type="match status" value="1"/>
</dbReference>
<dbReference type="GO" id="GO:0005783">
    <property type="term" value="C:endoplasmic reticulum"/>
    <property type="evidence" value="ECO:0007669"/>
    <property type="project" value="TreeGrafter"/>
</dbReference>
<keyword evidence="6" id="KW-0325">Glycoprotein</keyword>
<feature type="compositionally biased region" description="Basic residues" evidence="12">
    <location>
        <begin position="22"/>
        <end position="31"/>
    </location>
</feature>
<feature type="transmembrane region" description="Helical" evidence="13">
    <location>
        <begin position="224"/>
        <end position="243"/>
    </location>
</feature>
<dbReference type="Ensembl" id="ENSJHYT00000011067.1">
    <property type="protein sequence ID" value="ENSJHYP00000009114.1"/>
    <property type="gene ID" value="ENSJHYG00000007224.1"/>
</dbReference>
<evidence type="ECO:0000313" key="18">
    <source>
        <dbReference type="Proteomes" id="UP000694408"/>
    </source>
</evidence>
<evidence type="ECO:0000256" key="1">
    <source>
        <dbReference type="ARBA" id="ARBA00004141"/>
    </source>
</evidence>
<evidence type="ECO:0000256" key="7">
    <source>
        <dbReference type="ARBA" id="ARBA00058459"/>
    </source>
</evidence>
<dbReference type="AlphaFoldDB" id="A0A8C5NM77"/>
<feature type="transmembrane region" description="Helical" evidence="13">
    <location>
        <begin position="363"/>
        <end position="385"/>
    </location>
</feature>
<feature type="domain" description="PGAP2IP second transmembrane" evidence="14">
    <location>
        <begin position="270"/>
        <end position="447"/>
    </location>
</feature>
<feature type="transmembrane region" description="Helical" evidence="13">
    <location>
        <begin position="331"/>
        <end position="356"/>
    </location>
</feature>
<dbReference type="InterPro" id="IPR051916">
    <property type="entry name" value="GPI-anchor_lipid_remodeler"/>
</dbReference>
<keyword evidence="5 13" id="KW-0472">Membrane</keyword>
<dbReference type="Pfam" id="PF23021">
    <property type="entry name" value="6TM_2nd_PGAP2IP"/>
    <property type="match status" value="1"/>
</dbReference>
<keyword evidence="4 13" id="KW-1133">Transmembrane helix</keyword>
<evidence type="ECO:0000256" key="9">
    <source>
        <dbReference type="ARBA" id="ARBA00063490"/>
    </source>
</evidence>
<organism evidence="17 18">
    <name type="scientific">Junco hyemalis</name>
    <name type="common">Dark-eyed junco</name>
    <dbReference type="NCBI Taxonomy" id="40217"/>
    <lineage>
        <taxon>Eukaryota</taxon>
        <taxon>Metazoa</taxon>
        <taxon>Chordata</taxon>
        <taxon>Craniata</taxon>
        <taxon>Vertebrata</taxon>
        <taxon>Euteleostomi</taxon>
        <taxon>Archelosauria</taxon>
        <taxon>Archosauria</taxon>
        <taxon>Dinosauria</taxon>
        <taxon>Saurischia</taxon>
        <taxon>Theropoda</taxon>
        <taxon>Coelurosauria</taxon>
        <taxon>Aves</taxon>
        <taxon>Neognathae</taxon>
        <taxon>Neoaves</taxon>
        <taxon>Telluraves</taxon>
        <taxon>Australaves</taxon>
        <taxon>Passeriformes</taxon>
        <taxon>Passerellidae</taxon>
        <taxon>Junco</taxon>
    </lineage>
</organism>
<dbReference type="PANTHER" id="PTHR14859:SF1">
    <property type="entry name" value="PGAP2-INTERACTING PROTEIN"/>
    <property type="match status" value="1"/>
</dbReference>
<feature type="transmembrane region" description="Helical" evidence="13">
    <location>
        <begin position="273"/>
        <end position="292"/>
    </location>
</feature>
<keyword evidence="3 13" id="KW-0812">Transmembrane</keyword>
<dbReference type="OMA" id="CVWYFPL"/>
<feature type="transmembrane region" description="Helical" evidence="13">
    <location>
        <begin position="198"/>
        <end position="218"/>
    </location>
</feature>
<dbReference type="PANTHER" id="PTHR14859">
    <property type="entry name" value="CALCOFLUOR WHITE HYPERSENSITIVE PROTEIN PRECURSOR"/>
    <property type="match status" value="1"/>
</dbReference>
<comment type="similarity">
    <text evidence="8">Belongs to the PGAP2IP family.</text>
</comment>